<dbReference type="InterPro" id="IPR024478">
    <property type="entry name" value="HlyB_4HB_MCP"/>
</dbReference>
<evidence type="ECO:0000313" key="10">
    <source>
        <dbReference type="EMBL" id="EXU79176.1"/>
    </source>
</evidence>
<dbReference type="InterPro" id="IPR051310">
    <property type="entry name" value="MCP_chemotaxis"/>
</dbReference>
<dbReference type="PATRIC" id="fig|1457173.3.peg.2914"/>
<protein>
    <submittedName>
        <fullName evidence="10">Chemotaxis protein</fullName>
    </submittedName>
</protein>
<evidence type="ECO:0000256" key="3">
    <source>
        <dbReference type="ARBA" id="ARBA00029447"/>
    </source>
</evidence>
<dbReference type="FunFam" id="1.10.287.950:FF:000001">
    <property type="entry name" value="Methyl-accepting chemotaxis sensory transducer"/>
    <property type="match status" value="1"/>
</dbReference>
<gene>
    <name evidence="10" type="ORF">AX13_06155</name>
</gene>
<keyword evidence="7" id="KW-0812">Transmembrane</keyword>
<evidence type="ECO:0000256" key="1">
    <source>
        <dbReference type="ARBA" id="ARBA00004370"/>
    </source>
</evidence>
<dbReference type="STRING" id="225991.MA05_07150"/>
<dbReference type="Proteomes" id="UP000020766">
    <property type="component" value="Unassembled WGS sequence"/>
</dbReference>
<dbReference type="SMART" id="SM00304">
    <property type="entry name" value="HAMP"/>
    <property type="match status" value="1"/>
</dbReference>
<evidence type="ECO:0000256" key="2">
    <source>
        <dbReference type="ARBA" id="ARBA00022481"/>
    </source>
</evidence>
<dbReference type="InterPro" id="IPR004089">
    <property type="entry name" value="MCPsignal_dom"/>
</dbReference>
<comment type="similarity">
    <text evidence="3">Belongs to the methyl-accepting chemotaxis (MCP) protein family.</text>
</comment>
<feature type="region of interest" description="Disordered" evidence="6">
    <location>
        <begin position="282"/>
        <end position="303"/>
    </location>
</feature>
<feature type="compositionally biased region" description="Low complexity" evidence="6">
    <location>
        <begin position="548"/>
        <end position="583"/>
    </location>
</feature>
<evidence type="ECO:0000256" key="4">
    <source>
        <dbReference type="PROSITE-ProRule" id="PRU00284"/>
    </source>
</evidence>
<dbReference type="EMBL" id="JBOK01000019">
    <property type="protein sequence ID" value="EXU79176.1"/>
    <property type="molecule type" value="Genomic_DNA"/>
</dbReference>
<accession>A0A014MBS6</accession>
<dbReference type="CDD" id="cd11386">
    <property type="entry name" value="MCP_signal"/>
    <property type="match status" value="1"/>
</dbReference>
<dbReference type="Pfam" id="PF00015">
    <property type="entry name" value="MCPsignal"/>
    <property type="match status" value="1"/>
</dbReference>
<dbReference type="GO" id="GO:0006935">
    <property type="term" value="P:chemotaxis"/>
    <property type="evidence" value="ECO:0007669"/>
    <property type="project" value="InterPro"/>
</dbReference>
<dbReference type="PANTHER" id="PTHR43531">
    <property type="entry name" value="PROTEIN ICFG"/>
    <property type="match status" value="1"/>
</dbReference>
<keyword evidence="5" id="KW-0175">Coiled coil</keyword>
<dbReference type="Gene3D" id="1.10.287.950">
    <property type="entry name" value="Methyl-accepting chemotaxis protein"/>
    <property type="match status" value="1"/>
</dbReference>
<feature type="transmembrane region" description="Helical" evidence="7">
    <location>
        <begin position="12"/>
        <end position="32"/>
    </location>
</feature>
<feature type="domain" description="Methyl-accepting transducer" evidence="8">
    <location>
        <begin position="278"/>
        <end position="507"/>
    </location>
</feature>
<comment type="subcellular location">
    <subcellularLocation>
        <location evidence="1">Membrane</location>
    </subcellularLocation>
</comment>
<feature type="domain" description="HAMP" evidence="9">
    <location>
        <begin position="221"/>
        <end position="273"/>
    </location>
</feature>
<dbReference type="PROSITE" id="PS50111">
    <property type="entry name" value="CHEMOTAXIS_TRANSDUC_2"/>
    <property type="match status" value="1"/>
</dbReference>
<name>A0A014MBS6_9BURK</name>
<keyword evidence="7" id="KW-0472">Membrane</keyword>
<dbReference type="SMART" id="SM00283">
    <property type="entry name" value="MA"/>
    <property type="match status" value="1"/>
</dbReference>
<dbReference type="Pfam" id="PF12729">
    <property type="entry name" value="4HB_MCP_1"/>
    <property type="match status" value="1"/>
</dbReference>
<dbReference type="Pfam" id="PF00672">
    <property type="entry name" value="HAMP"/>
    <property type="match status" value="1"/>
</dbReference>
<feature type="region of interest" description="Disordered" evidence="6">
    <location>
        <begin position="548"/>
        <end position="602"/>
    </location>
</feature>
<keyword evidence="2" id="KW-0488">Methylation</keyword>
<dbReference type="CDD" id="cd06225">
    <property type="entry name" value="HAMP"/>
    <property type="match status" value="1"/>
</dbReference>
<feature type="coiled-coil region" evidence="5">
    <location>
        <begin position="496"/>
        <end position="523"/>
    </location>
</feature>
<evidence type="ECO:0000256" key="6">
    <source>
        <dbReference type="SAM" id="MobiDB-lite"/>
    </source>
</evidence>
<dbReference type="RefSeq" id="WP_043385828.1">
    <property type="nucleotide sequence ID" value="NZ_JBOK01000019.1"/>
</dbReference>
<dbReference type="PROSITE" id="PS50885">
    <property type="entry name" value="HAMP"/>
    <property type="match status" value="1"/>
</dbReference>
<dbReference type="InterPro" id="IPR003660">
    <property type="entry name" value="HAMP_dom"/>
</dbReference>
<comment type="caution">
    <text evidence="10">The sequence shown here is derived from an EMBL/GenBank/DDBJ whole genome shotgun (WGS) entry which is preliminary data.</text>
</comment>
<evidence type="ECO:0000313" key="11">
    <source>
        <dbReference type="Proteomes" id="UP000020766"/>
    </source>
</evidence>
<dbReference type="SUPFAM" id="SSF58104">
    <property type="entry name" value="Methyl-accepting chemotaxis protein (MCP) signaling domain"/>
    <property type="match status" value="1"/>
</dbReference>
<sequence length="602" mass="63182">MRFANLKIGTKLGLAFASMLALTLLLGSVALWQVERLNQALHGISENALPSVAETGNMRSQWNRYRRLESHLLTPQSESAAQTLDQQSQSVLALIAESEQRYKALEQSAQEQQLLQAYQQQRDTYLAVHQRFTEAALTLHRSGNTDPAALVQLQSMYTQEGEPAFAALAETVGKLSSINQNNAEALRTDSATVKTSAMWWVLGSMASSAALALLFAVLVTRSLSRPAHQAMQAATQIAAGDLTHPIQARSSDEMGTLMATMEQMRHSLSTVVQRVRSNAESVATASEEISSGTTDLSSRTEEQASALEETAASMEQLSSTVRQNADSALQANQLALSASQVAQQGGEVVGEVVESMRSITESSHKIADIIGVIDGIAFQTNILALNAAVEAARAGEQGRGFAVVAAEVRSLAGRSAEAAKEIKQLIHSSVSRVEAGSALVERAGHTMSEVVGAIRRVTDLVGEISAASTEQSQGVAQVGEAITQMDTTTQQNAALVEESAAAADSLKRQAQELVQAVSHFKTQGSAAPAVAPPVRAATPAAAVPVATAAPRTPMPAPRSAATGAARTPSAPTTSAPALARPAKPSAPPAAPSGDNADDWESF</sequence>
<keyword evidence="7" id="KW-1133">Transmembrane helix</keyword>
<evidence type="ECO:0000259" key="8">
    <source>
        <dbReference type="PROSITE" id="PS50111"/>
    </source>
</evidence>
<evidence type="ECO:0000259" key="9">
    <source>
        <dbReference type="PROSITE" id="PS50885"/>
    </source>
</evidence>
<keyword evidence="4" id="KW-0807">Transducer</keyword>
<dbReference type="GO" id="GO:0005886">
    <property type="term" value="C:plasma membrane"/>
    <property type="evidence" value="ECO:0007669"/>
    <property type="project" value="TreeGrafter"/>
</dbReference>
<dbReference type="PRINTS" id="PR00260">
    <property type="entry name" value="CHEMTRNSDUCR"/>
</dbReference>
<dbReference type="AlphaFoldDB" id="A0A014MBS6"/>
<feature type="compositionally biased region" description="Polar residues" evidence="6">
    <location>
        <begin position="282"/>
        <end position="297"/>
    </location>
</feature>
<reference evidence="10 11" key="1">
    <citation type="submission" date="2014-01" db="EMBL/GenBank/DDBJ databases">
        <title>Interspecies Systems Biology Uncovers Metabolites Affecting C. elegans Gene Expression and Life History Traits.</title>
        <authorList>
            <person name="Watson E."/>
            <person name="Macneil L.T."/>
            <person name="Ritter A.D."/>
            <person name="Yilmaz L.S."/>
            <person name="Rosebrock A.P."/>
            <person name="Caudy A.A."/>
            <person name="Walhout A.J."/>
        </authorList>
    </citation>
    <scope>NUCLEOTIDE SEQUENCE [LARGE SCALE GENOMIC DNA]</scope>
    <source>
        <strain evidence="10 11">DA1877</strain>
    </source>
</reference>
<evidence type="ECO:0000256" key="5">
    <source>
        <dbReference type="SAM" id="Coils"/>
    </source>
</evidence>
<organism evidence="10 11">
    <name type="scientific">Comamonas aquatica DA1877</name>
    <dbReference type="NCBI Taxonomy" id="1457173"/>
    <lineage>
        <taxon>Bacteria</taxon>
        <taxon>Pseudomonadati</taxon>
        <taxon>Pseudomonadota</taxon>
        <taxon>Betaproteobacteria</taxon>
        <taxon>Burkholderiales</taxon>
        <taxon>Comamonadaceae</taxon>
        <taxon>Comamonas</taxon>
    </lineage>
</organism>
<dbReference type="PANTHER" id="PTHR43531:SF14">
    <property type="entry name" value="METHYL-ACCEPTING CHEMOTAXIS PROTEIN I-RELATED"/>
    <property type="match status" value="1"/>
</dbReference>
<dbReference type="GO" id="GO:0004888">
    <property type="term" value="F:transmembrane signaling receptor activity"/>
    <property type="evidence" value="ECO:0007669"/>
    <property type="project" value="InterPro"/>
</dbReference>
<proteinExistence type="inferred from homology"/>
<evidence type="ECO:0000256" key="7">
    <source>
        <dbReference type="SAM" id="Phobius"/>
    </source>
</evidence>
<keyword evidence="11" id="KW-1185">Reference proteome</keyword>
<dbReference type="GO" id="GO:0007165">
    <property type="term" value="P:signal transduction"/>
    <property type="evidence" value="ECO:0007669"/>
    <property type="project" value="UniProtKB-KW"/>
</dbReference>
<dbReference type="InterPro" id="IPR004090">
    <property type="entry name" value="Chemotax_Me-accpt_rcpt"/>
</dbReference>